<dbReference type="InterPro" id="IPR025234">
    <property type="entry name" value="YjzH-like"/>
</dbReference>
<organism evidence="1 2">
    <name type="scientific">Bacillus gobiensis</name>
    <dbReference type="NCBI Taxonomy" id="1441095"/>
    <lineage>
        <taxon>Bacteria</taxon>
        <taxon>Bacillati</taxon>
        <taxon>Bacillota</taxon>
        <taxon>Bacilli</taxon>
        <taxon>Bacillales</taxon>
        <taxon>Bacillaceae</taxon>
        <taxon>Bacillus</taxon>
    </lineage>
</organism>
<dbReference type="AlphaFoldDB" id="A0A0M5JL42"/>
<dbReference type="Proteomes" id="UP000067625">
    <property type="component" value="Chromosome"/>
</dbReference>
<evidence type="ECO:0000313" key="2">
    <source>
        <dbReference type="Proteomes" id="UP000067625"/>
    </source>
</evidence>
<proteinExistence type="predicted"/>
<reference evidence="1 2" key="2">
    <citation type="journal article" date="2016" name="Int. J. Syst. Evol. Microbiol.">
        <title>Bacillus gobiensis sp. nov., isolated from a soil sample.</title>
        <authorList>
            <person name="Liu B."/>
            <person name="Liu G.H."/>
            <person name="Cetin S."/>
            <person name="Schumann P."/>
            <person name="Pan Z.Z."/>
            <person name="Chen Q.Q."/>
        </authorList>
    </citation>
    <scope>NUCLEOTIDE SEQUENCE [LARGE SCALE GENOMIC DNA]</scope>
    <source>
        <strain evidence="1 2">FJAT-4402</strain>
    </source>
</reference>
<gene>
    <name evidence="1" type="ORF">AM592_02910</name>
</gene>
<keyword evidence="2" id="KW-1185">Reference proteome</keyword>
<reference evidence="2" key="1">
    <citation type="submission" date="2015-08" db="EMBL/GenBank/DDBJ databases">
        <title>Genome sequencing project for genomic taxonomy and phylogenomics of Bacillus-like bacteria.</title>
        <authorList>
            <person name="Liu B."/>
            <person name="Wang J."/>
            <person name="Zhu Y."/>
            <person name="Liu G."/>
            <person name="Chen Q."/>
            <person name="Chen Z."/>
            <person name="Lan J."/>
            <person name="Che J."/>
            <person name="Ge C."/>
            <person name="Shi H."/>
            <person name="Pan Z."/>
            <person name="Liu X."/>
        </authorList>
    </citation>
    <scope>NUCLEOTIDE SEQUENCE [LARGE SCALE GENOMIC DNA]</scope>
    <source>
        <strain evidence="2">FJAT-4402</strain>
    </source>
</reference>
<dbReference type="OrthoDB" id="5432776at2"/>
<dbReference type="Pfam" id="PF13783">
    <property type="entry name" value="DUF4177"/>
    <property type="match status" value="1"/>
</dbReference>
<name>A0A0M5JL42_9BACI</name>
<dbReference type="RefSeq" id="WP_053602391.1">
    <property type="nucleotide sequence ID" value="NZ_CP012600.1"/>
</dbReference>
<dbReference type="PATRIC" id="fig|1441095.3.peg.637"/>
<evidence type="ECO:0008006" key="3">
    <source>
        <dbReference type="Google" id="ProtNLM"/>
    </source>
</evidence>
<evidence type="ECO:0000313" key="1">
    <source>
        <dbReference type="EMBL" id="ALC80651.1"/>
    </source>
</evidence>
<sequence length="65" mass="7521">MAVFEYKTLKFIPQKKGFVSSSFEFDSELNRLGQNGWQVTTSFTNEISGTTTAVYYTLKRELQEK</sequence>
<accession>A0A0M5JL42</accession>
<dbReference type="EMBL" id="CP012600">
    <property type="protein sequence ID" value="ALC80651.1"/>
    <property type="molecule type" value="Genomic_DNA"/>
</dbReference>
<protein>
    <recommendedName>
        <fullName evidence="3">DUF4177 domain-containing protein</fullName>
    </recommendedName>
</protein>